<gene>
    <name evidence="1" type="ORF">GGQ96_001018</name>
</gene>
<organism evidence="1 2">
    <name type="scientific">Sphingomonas abaci</name>
    <dbReference type="NCBI Taxonomy" id="237611"/>
    <lineage>
        <taxon>Bacteria</taxon>
        <taxon>Pseudomonadati</taxon>
        <taxon>Pseudomonadota</taxon>
        <taxon>Alphaproteobacteria</taxon>
        <taxon>Sphingomonadales</taxon>
        <taxon>Sphingomonadaceae</taxon>
        <taxon>Sphingomonas</taxon>
    </lineage>
</organism>
<sequence>MGDIKTGGANAFRDFATDGVPASGPNDPAKSDIRALFALIDLAVAAASAGLTMVATTADRDAFYSNTANRGKLVYVNNNNGSATDSANGVYEYVGGGPRLAVSFYQGVTTVVQPLVNRAESAAVVSSLLVALVLKNTPAIPVNGDPNTLRTNIANINDGNLFKFVSIVTNTADVVTLAGKATDGSDFSRQVVNGGGQPIGKGTLAAGKIFTAMYSAGGGSIVITAVEDAAMASGSTAMVDTLAPLVPYLVSDPYASRSVRVLGGGSSISIAQGGTETDAPNRILVDLLNARKRQSGVTYVSEIVGQAGTGTLDMPAQFANAKGSAPEKIRTYVGGMNDAYFRLFVMAHTLPLMISRMREMLKADADAGRLSVVYSSPHPHSGRVNLADQLRTDVPQSYPVYNSAPVLASTIRASLGLTGSGNPDTILRDWTGGGKAVLGCPTFSHYNTAMRDLVAQFPTAIFADAEWAFFRYGVEPADTSQKLDALYAGSDQNHFSSAGYQAGYGRVTSSVVNAILSGNLRTRYFRGDE</sequence>
<keyword evidence="2" id="KW-1185">Reference proteome</keyword>
<dbReference type="AlphaFoldDB" id="A0A7W7AH24"/>
<evidence type="ECO:0000313" key="2">
    <source>
        <dbReference type="Proteomes" id="UP000574769"/>
    </source>
</evidence>
<dbReference type="RefSeq" id="WP_184112289.1">
    <property type="nucleotide sequence ID" value="NZ_JACHNY010000002.1"/>
</dbReference>
<dbReference type="EMBL" id="JACHNY010000002">
    <property type="protein sequence ID" value="MBB4616898.1"/>
    <property type="molecule type" value="Genomic_DNA"/>
</dbReference>
<comment type="caution">
    <text evidence="1">The sequence shown here is derived from an EMBL/GenBank/DDBJ whole genome shotgun (WGS) entry which is preliminary data.</text>
</comment>
<dbReference type="Proteomes" id="UP000574769">
    <property type="component" value="Unassembled WGS sequence"/>
</dbReference>
<proteinExistence type="predicted"/>
<evidence type="ECO:0000313" key="1">
    <source>
        <dbReference type="EMBL" id="MBB4616898.1"/>
    </source>
</evidence>
<reference evidence="1 2" key="1">
    <citation type="submission" date="2020-08" db="EMBL/GenBank/DDBJ databases">
        <title>Genomic Encyclopedia of Type Strains, Phase IV (KMG-IV): sequencing the most valuable type-strain genomes for metagenomic binning, comparative biology and taxonomic classification.</title>
        <authorList>
            <person name="Goeker M."/>
        </authorList>
    </citation>
    <scope>NUCLEOTIDE SEQUENCE [LARGE SCALE GENOMIC DNA]</scope>
    <source>
        <strain evidence="1 2">DSM 15867</strain>
    </source>
</reference>
<protein>
    <submittedName>
        <fullName evidence="1">Uncharacterized protein</fullName>
    </submittedName>
</protein>
<name>A0A7W7AH24_9SPHN</name>
<dbReference type="SUPFAM" id="SSF52266">
    <property type="entry name" value="SGNH hydrolase"/>
    <property type="match status" value="1"/>
</dbReference>
<accession>A0A7W7AH24</accession>